<evidence type="ECO:0000313" key="1">
    <source>
        <dbReference type="EMBL" id="KAJ2775590.1"/>
    </source>
</evidence>
<gene>
    <name evidence="1" type="primary">TRM9</name>
    <name evidence="1" type="ORF">IWQ57_000340</name>
</gene>
<protein>
    <submittedName>
        <fullName evidence="1">tRNA methyltransferase, has a role in tRNA modification</fullName>
        <ecNumber evidence="1">2.1.1.229</ecNumber>
    </submittedName>
</protein>
<comment type="caution">
    <text evidence="1">The sequence shown here is derived from an EMBL/GenBank/DDBJ whole genome shotgun (WGS) entry which is preliminary data.</text>
</comment>
<keyword evidence="1" id="KW-0808">Transferase</keyword>
<accession>A0ACC1K8X8</accession>
<dbReference type="Proteomes" id="UP001140234">
    <property type="component" value="Unassembled WGS sequence"/>
</dbReference>
<evidence type="ECO:0000313" key="2">
    <source>
        <dbReference type="Proteomes" id="UP001140234"/>
    </source>
</evidence>
<sequence>MGKDPVADTLELGSAAKEAQYVHGVYAAIAGHFSATRYKAWGRVHGFLAGQGAGSVGVDIGCGNGKYLGANPRVHVVGVDYSSELAAICGARGFDSVVGDGLALPLRSGAFDFAISIAVIHHFASAERRAAAVREALRVVRPGGEALIYVWALEQHGRRRFDADSQDYLVPWVVPGGGAGGDAVYHRYYHLFRQGELEALVEAAGGCTIVDAGYEKDNHWQFPGAFRTATRFEARPHTLLLDLNGIVHESMRQAGAGPATVLEAIGAAVELVRPRHTVFLAIDGVAPRTKAPEQRSRRAQYAPADGRAFSPLLVTAGTEWMGRLEEQVRAYIGQQQGAQWGGVRVVLSGRADPGEGEHKIAAYLRRARDACLVWSGDGDAVLLALAARAPTTVLRGHPTGPSIAAVDVDLLRKLLCAAYAAQPATPRVADDLVFVALLAGGDALPPLLAASDCAVAELWAVHRSTARPGEHLHDRGVINVPALRRLLAGVVRDHEDRAFRRYVGATALGSELAALRARRLAWTADPEAAPASVPARRQKQGRKGHSKAQRRAPRRRPGAPPLVWTGSATGLGAVADIALLPDARPLAAPPESARDDFSGDDVTLLTLEGRPLLSLAMAPVAAWLLDTAEAGAPAAVAGAPALGPRKVAALRALADGLGLRLECYAAGDDGYVEQHARWRQLREDAAPEAALLAADAQLVLVAHATGPRAGAVSRVVSVVGDAEWDVLRADAELERRAAAEQAKWRAAFYWHSRLPADVFRGRLCEWYAGLLGWTAAYYFGGRVPSWTLAADYTTAPLASDLLALARDIEQWPVPCSPDPPPGLAEHLLSVLPPAAWPSMLPAAHAALARGLRDAHYSAAAHAHVAQALAAATGDEAPLVYIWHGM</sequence>
<keyword evidence="2" id="KW-1185">Reference proteome</keyword>
<organism evidence="1 2">
    <name type="scientific">Coemansia nantahalensis</name>
    <dbReference type="NCBI Taxonomy" id="2789366"/>
    <lineage>
        <taxon>Eukaryota</taxon>
        <taxon>Fungi</taxon>
        <taxon>Fungi incertae sedis</taxon>
        <taxon>Zoopagomycota</taxon>
        <taxon>Kickxellomycotina</taxon>
        <taxon>Kickxellomycetes</taxon>
        <taxon>Kickxellales</taxon>
        <taxon>Kickxellaceae</taxon>
        <taxon>Coemansia</taxon>
    </lineage>
</organism>
<keyword evidence="1" id="KW-0489">Methyltransferase</keyword>
<dbReference type="EMBL" id="JANBUJ010000008">
    <property type="protein sequence ID" value="KAJ2775590.1"/>
    <property type="molecule type" value="Genomic_DNA"/>
</dbReference>
<dbReference type="EC" id="2.1.1.229" evidence="1"/>
<proteinExistence type="predicted"/>
<reference evidence="1" key="1">
    <citation type="submission" date="2022-07" db="EMBL/GenBank/DDBJ databases">
        <title>Phylogenomic reconstructions and comparative analyses of Kickxellomycotina fungi.</title>
        <authorList>
            <person name="Reynolds N.K."/>
            <person name="Stajich J.E."/>
            <person name="Barry K."/>
            <person name="Grigoriev I.V."/>
            <person name="Crous P."/>
            <person name="Smith M.E."/>
        </authorList>
    </citation>
    <scope>NUCLEOTIDE SEQUENCE</scope>
    <source>
        <strain evidence="1">CBS 109366</strain>
    </source>
</reference>
<name>A0ACC1K8X8_9FUNG</name>